<feature type="non-terminal residue" evidence="2">
    <location>
        <position position="47"/>
    </location>
</feature>
<dbReference type="InterPro" id="IPR011009">
    <property type="entry name" value="Kinase-like_dom_sf"/>
</dbReference>
<dbReference type="InterPro" id="IPR001245">
    <property type="entry name" value="Ser-Thr/Tyr_kinase_cat_dom"/>
</dbReference>
<dbReference type="GO" id="GO:0005518">
    <property type="term" value="F:collagen binding"/>
    <property type="evidence" value="ECO:0007669"/>
    <property type="project" value="TreeGrafter"/>
</dbReference>
<feature type="domain" description="Serine-threonine/tyrosine-protein kinase catalytic" evidence="1">
    <location>
        <begin position="1"/>
        <end position="45"/>
    </location>
</feature>
<proteinExistence type="predicted"/>
<reference evidence="2" key="1">
    <citation type="submission" date="2020-07" db="EMBL/GenBank/DDBJ databases">
        <authorList>
            <person name="Nazaruddin N."/>
        </authorList>
    </citation>
    <scope>NUCLEOTIDE SEQUENCE</scope>
</reference>
<gene>
    <name evidence="2" type="ORF">MHI_LOCUS772970</name>
</gene>
<dbReference type="PANTHER" id="PTHR24416">
    <property type="entry name" value="TYROSINE-PROTEIN KINASE RECEPTOR"/>
    <property type="match status" value="1"/>
</dbReference>
<evidence type="ECO:0000313" key="3">
    <source>
        <dbReference type="Proteomes" id="UP000752696"/>
    </source>
</evidence>
<accession>A0A6V7HGZ8</accession>
<protein>
    <recommendedName>
        <fullName evidence="1">Serine-threonine/tyrosine-protein kinase catalytic domain-containing protein</fullName>
    </recommendedName>
</protein>
<dbReference type="Proteomes" id="UP000752696">
    <property type="component" value="Unassembled WGS sequence"/>
</dbReference>
<sequence length="47" mass="5379">NCLVSRGYTVKVSDLGSGRNVYAADYFRVDGRPPLPIRWMAWESMLM</sequence>
<dbReference type="GO" id="GO:0010976">
    <property type="term" value="P:positive regulation of neuron projection development"/>
    <property type="evidence" value="ECO:0007669"/>
    <property type="project" value="TreeGrafter"/>
</dbReference>
<keyword evidence="3" id="KW-1185">Reference proteome</keyword>
<evidence type="ECO:0000259" key="1">
    <source>
        <dbReference type="Pfam" id="PF07714"/>
    </source>
</evidence>
<feature type="non-terminal residue" evidence="2">
    <location>
        <position position="1"/>
    </location>
</feature>
<dbReference type="GO" id="GO:0043235">
    <property type="term" value="C:receptor complex"/>
    <property type="evidence" value="ECO:0007669"/>
    <property type="project" value="TreeGrafter"/>
</dbReference>
<dbReference type="InterPro" id="IPR050122">
    <property type="entry name" value="RTK"/>
</dbReference>
<dbReference type="OrthoDB" id="6071166at2759"/>
<evidence type="ECO:0000313" key="2">
    <source>
        <dbReference type="EMBL" id="CAD1478071.1"/>
    </source>
</evidence>
<comment type="caution">
    <text evidence="2">The sequence shown here is derived from an EMBL/GenBank/DDBJ whole genome shotgun (WGS) entry which is preliminary data.</text>
</comment>
<dbReference type="Pfam" id="PF07714">
    <property type="entry name" value="PK_Tyr_Ser-Thr"/>
    <property type="match status" value="1"/>
</dbReference>
<dbReference type="PANTHER" id="PTHR24416:SF580">
    <property type="entry name" value="DISCOIDIN DOMAIN RECEPTOR, ISOFORM F"/>
    <property type="match status" value="1"/>
</dbReference>
<dbReference type="GO" id="GO:0051897">
    <property type="term" value="P:positive regulation of phosphatidylinositol 3-kinase/protein kinase B signal transduction"/>
    <property type="evidence" value="ECO:0007669"/>
    <property type="project" value="TreeGrafter"/>
</dbReference>
<organism evidence="2 3">
    <name type="scientific">Heterotrigona itama</name>
    <dbReference type="NCBI Taxonomy" id="395501"/>
    <lineage>
        <taxon>Eukaryota</taxon>
        <taxon>Metazoa</taxon>
        <taxon>Ecdysozoa</taxon>
        <taxon>Arthropoda</taxon>
        <taxon>Hexapoda</taxon>
        <taxon>Insecta</taxon>
        <taxon>Pterygota</taxon>
        <taxon>Neoptera</taxon>
        <taxon>Endopterygota</taxon>
        <taxon>Hymenoptera</taxon>
        <taxon>Apocrita</taxon>
        <taxon>Aculeata</taxon>
        <taxon>Apoidea</taxon>
        <taxon>Anthophila</taxon>
        <taxon>Apidae</taxon>
        <taxon>Heterotrigona</taxon>
    </lineage>
</organism>
<dbReference type="SUPFAM" id="SSF56112">
    <property type="entry name" value="Protein kinase-like (PK-like)"/>
    <property type="match status" value="1"/>
</dbReference>
<name>A0A6V7HGZ8_9HYME</name>
<dbReference type="GO" id="GO:0005886">
    <property type="term" value="C:plasma membrane"/>
    <property type="evidence" value="ECO:0007669"/>
    <property type="project" value="TreeGrafter"/>
</dbReference>
<dbReference type="GO" id="GO:0038062">
    <property type="term" value="F:protein tyrosine kinase collagen receptor activity"/>
    <property type="evidence" value="ECO:0007669"/>
    <property type="project" value="TreeGrafter"/>
</dbReference>
<dbReference type="AlphaFoldDB" id="A0A6V7HGZ8"/>
<dbReference type="EMBL" id="CAJDYZ010010470">
    <property type="protein sequence ID" value="CAD1478071.1"/>
    <property type="molecule type" value="Genomic_DNA"/>
</dbReference>
<dbReference type="Gene3D" id="1.10.510.10">
    <property type="entry name" value="Transferase(Phosphotransferase) domain 1"/>
    <property type="match status" value="1"/>
</dbReference>